<reference evidence="2 3" key="1">
    <citation type="submission" date="2023-10" db="EMBL/GenBank/DDBJ databases">
        <title>Surface-active antibiotics is a multifunctional adaptation for post-fire microbes.</title>
        <authorList>
            <person name="Liu M.D."/>
            <person name="Du Y."/>
            <person name="Koupaei S.K."/>
            <person name="Kim N.R."/>
            <person name="Zhang W."/>
            <person name="Traxler M.F."/>
        </authorList>
    </citation>
    <scope>NUCLEOTIDE SEQUENCE [LARGE SCALE GENOMIC DNA]</scope>
    <source>
        <strain evidence="2 3">F3</strain>
    </source>
</reference>
<evidence type="ECO:0000313" key="3">
    <source>
        <dbReference type="Proteomes" id="UP001302652"/>
    </source>
</evidence>
<feature type="region of interest" description="Disordered" evidence="1">
    <location>
        <begin position="1"/>
        <end position="21"/>
    </location>
</feature>
<dbReference type="EMBL" id="CP136511">
    <property type="protein sequence ID" value="WOD14002.1"/>
    <property type="molecule type" value="Genomic_DNA"/>
</dbReference>
<dbReference type="RefSeq" id="WP_317015746.1">
    <property type="nucleotide sequence ID" value="NZ_CP136511.1"/>
</dbReference>
<sequence length="113" mass="12673">MSRTEGFHSCGHTALDESEVRRHQVTGDEFDGYAQKGQPPVLLLALVRIRNLDLRSAGIEVSGSRVQSRRQCGLFTRPGLPRRAGRRSVFHLHLPGGFAMHVHDSSTQLICWR</sequence>
<keyword evidence="3" id="KW-1185">Reference proteome</keyword>
<name>A0ABZ0ECT3_9BURK</name>
<proteinExistence type="predicted"/>
<organism evidence="2 3">
    <name type="scientific">Paraburkholderia kirstenboschensis</name>
    <dbReference type="NCBI Taxonomy" id="1245436"/>
    <lineage>
        <taxon>Bacteria</taxon>
        <taxon>Pseudomonadati</taxon>
        <taxon>Pseudomonadota</taxon>
        <taxon>Betaproteobacteria</taxon>
        <taxon>Burkholderiales</taxon>
        <taxon>Burkholderiaceae</taxon>
        <taxon>Paraburkholderia</taxon>
    </lineage>
</organism>
<gene>
    <name evidence="2" type="ORF">RW095_00190</name>
</gene>
<evidence type="ECO:0000256" key="1">
    <source>
        <dbReference type="SAM" id="MobiDB-lite"/>
    </source>
</evidence>
<accession>A0ABZ0ECT3</accession>
<evidence type="ECO:0000313" key="2">
    <source>
        <dbReference type="EMBL" id="WOD14002.1"/>
    </source>
</evidence>
<dbReference type="Proteomes" id="UP001302652">
    <property type="component" value="Chromosome 3"/>
</dbReference>
<protein>
    <submittedName>
        <fullName evidence="2">Uncharacterized protein</fullName>
    </submittedName>
</protein>